<dbReference type="Proteomes" id="UP001367316">
    <property type="component" value="Unassembled WGS sequence"/>
</dbReference>
<organism evidence="7 8">
    <name type="scientific">Phyllosticta paracitricarpa</name>
    <dbReference type="NCBI Taxonomy" id="2016321"/>
    <lineage>
        <taxon>Eukaryota</taxon>
        <taxon>Fungi</taxon>
        <taxon>Dikarya</taxon>
        <taxon>Ascomycota</taxon>
        <taxon>Pezizomycotina</taxon>
        <taxon>Dothideomycetes</taxon>
        <taxon>Dothideomycetes incertae sedis</taxon>
        <taxon>Botryosphaeriales</taxon>
        <taxon>Phyllostictaceae</taxon>
        <taxon>Phyllosticta</taxon>
    </lineage>
</organism>
<comment type="caution">
    <text evidence="7">The sequence shown here is derived from an EMBL/GenBank/DDBJ whole genome shotgun (WGS) entry which is preliminary data.</text>
</comment>
<evidence type="ECO:0000313" key="7">
    <source>
        <dbReference type="EMBL" id="KAK7610857.1"/>
    </source>
</evidence>
<protein>
    <recommendedName>
        <fullName evidence="6">Dolichyl-diphosphooligosaccharide-protein glycosyltransferase subunit OST5</fullName>
    </recommendedName>
</protein>
<comment type="similarity">
    <text evidence="2 6">Belongs to the OST5 family.</text>
</comment>
<comment type="subunit">
    <text evidence="6">Component of the oligosaccharyltransferase (OST) complex.</text>
</comment>
<evidence type="ECO:0000256" key="1">
    <source>
        <dbReference type="ARBA" id="ARBA00004141"/>
    </source>
</evidence>
<evidence type="ECO:0000256" key="3">
    <source>
        <dbReference type="ARBA" id="ARBA00022692"/>
    </source>
</evidence>
<proteinExistence type="inferred from homology"/>
<keyword evidence="8" id="KW-1185">Reference proteome</keyword>
<dbReference type="EMBL" id="JBBPBF010000016">
    <property type="protein sequence ID" value="KAK7610857.1"/>
    <property type="molecule type" value="Genomic_DNA"/>
</dbReference>
<evidence type="ECO:0000256" key="2">
    <source>
        <dbReference type="ARBA" id="ARBA00009825"/>
    </source>
</evidence>
<evidence type="ECO:0000256" key="4">
    <source>
        <dbReference type="ARBA" id="ARBA00022989"/>
    </source>
</evidence>
<comment type="subcellular location">
    <subcellularLocation>
        <location evidence="1 6">Membrane</location>
        <topology evidence="1 6">Multi-pass membrane protein</topology>
    </subcellularLocation>
</comment>
<comment type="function">
    <text evidence="6">Subunit of the oligosaccharyl transferase (OST) complex that catalyzes the initial transfer of a defined glycan (Glc(3)Man(9)GlcNAc(2) in eukaryotes) from the lipid carrier dolichol-pyrophosphate to an asparagine residue within an Asn-X-Ser/Thr consensus motif in nascent polypeptide chains, the first step in protein N-glycosylation. N-glycosylation occurs cotranslationally and the complex associates with the Sec61 complex at the channel-forming translocon complex that mediates protein translocation across the endoplasmic reticulum (ER). All subunits are required for a maximal enzyme activity.</text>
</comment>
<keyword evidence="4 6" id="KW-1133">Transmembrane helix</keyword>
<dbReference type="Pfam" id="PF05251">
    <property type="entry name" value="Ost5"/>
    <property type="match status" value="1"/>
</dbReference>
<sequence length="81" mass="8565">MSSSTPLLDVWEAAKAQPYYPAVAKNSQFLVGFLLLLTAFVLTGFFGLNRSVVTLPVIGVPASLAFGFGSVYMICAAGVYV</sequence>
<reference evidence="7 8" key="1">
    <citation type="submission" date="2024-04" db="EMBL/GenBank/DDBJ databases">
        <title>Phyllosticta paracitricarpa is synonymous to the EU quarantine fungus P. citricarpa based on phylogenomic analyses.</title>
        <authorList>
            <consortium name="Lawrence Berkeley National Laboratory"/>
            <person name="Van ingen-buijs V.A."/>
            <person name="Van westerhoven A.C."/>
            <person name="Haridas S."/>
            <person name="Skiadas P."/>
            <person name="Martin F."/>
            <person name="Groenewald J.Z."/>
            <person name="Crous P.W."/>
            <person name="Seidl M.F."/>
        </authorList>
    </citation>
    <scope>NUCLEOTIDE SEQUENCE [LARGE SCALE GENOMIC DNA]</scope>
    <source>
        <strain evidence="7 8">CBS 141358</strain>
    </source>
</reference>
<evidence type="ECO:0000256" key="5">
    <source>
        <dbReference type="ARBA" id="ARBA00023136"/>
    </source>
</evidence>
<feature type="transmembrane region" description="Helical" evidence="6">
    <location>
        <begin position="29"/>
        <end position="48"/>
    </location>
</feature>
<gene>
    <name evidence="7" type="ORF">JOL62DRAFT_612201</name>
</gene>
<keyword evidence="3 6" id="KW-0812">Transmembrane</keyword>
<feature type="transmembrane region" description="Helical" evidence="6">
    <location>
        <begin position="55"/>
        <end position="80"/>
    </location>
</feature>
<keyword evidence="5 6" id="KW-0472">Membrane</keyword>
<dbReference type="InterPro" id="IPR007915">
    <property type="entry name" value="TMEM258/Ost5"/>
</dbReference>
<evidence type="ECO:0000256" key="6">
    <source>
        <dbReference type="RuleBase" id="RU367008"/>
    </source>
</evidence>
<evidence type="ECO:0000313" key="8">
    <source>
        <dbReference type="Proteomes" id="UP001367316"/>
    </source>
</evidence>
<accession>A0ABR1N8R5</accession>
<name>A0ABR1N8R5_9PEZI</name>